<dbReference type="Proteomes" id="UP000042738">
    <property type="component" value="Chromosome"/>
</dbReference>
<dbReference type="EMBL" id="CP050855">
    <property type="protein sequence ID" value="QLH64112.1"/>
    <property type="molecule type" value="Genomic_DNA"/>
</dbReference>
<evidence type="ECO:0000313" key="5">
    <source>
        <dbReference type="Proteomes" id="UP000042738"/>
    </source>
</evidence>
<dbReference type="AlphaFoldDB" id="A0A7D5SH10"/>
<keyword evidence="2" id="KW-0238">DNA-binding</keyword>
<protein>
    <submittedName>
        <fullName evidence="4">FCD domain-containing protein</fullName>
    </submittedName>
</protein>
<dbReference type="Gene3D" id="1.20.120.530">
    <property type="entry name" value="GntR ligand-binding domain-like"/>
    <property type="match status" value="1"/>
</dbReference>
<dbReference type="SUPFAM" id="SSF48008">
    <property type="entry name" value="GntR ligand-binding domain-like"/>
    <property type="match status" value="1"/>
</dbReference>
<evidence type="ECO:0000256" key="3">
    <source>
        <dbReference type="ARBA" id="ARBA00023163"/>
    </source>
</evidence>
<evidence type="ECO:0000313" key="4">
    <source>
        <dbReference type="EMBL" id="QLH64112.1"/>
    </source>
</evidence>
<sequence>MVEMRALHTQFECERWIEVDIQIHRLIYKASGNLFLTSFANLFSSVYQSDFRAIIGNELIKLRHNQTIVSAILADDSADNQATCQVLLKEKYLRHPLLNMMEKDQREQYNHDQIRAQYSRTTVDRRNGVLYAGTGRYHPQYRAASNRS</sequence>
<dbReference type="Pfam" id="PF07729">
    <property type="entry name" value="FCD"/>
    <property type="match status" value="1"/>
</dbReference>
<dbReference type="GO" id="GO:0003677">
    <property type="term" value="F:DNA binding"/>
    <property type="evidence" value="ECO:0007669"/>
    <property type="project" value="UniProtKB-KW"/>
</dbReference>
<proteinExistence type="predicted"/>
<dbReference type="InterPro" id="IPR008920">
    <property type="entry name" value="TF_FadR/GntR_C"/>
</dbReference>
<gene>
    <name evidence="4" type="ORF">SYMBAF_15875</name>
</gene>
<evidence type="ECO:0000256" key="1">
    <source>
        <dbReference type="ARBA" id="ARBA00023015"/>
    </source>
</evidence>
<reference evidence="4 5" key="1">
    <citation type="journal article" date="2014" name="Genome Announc.">
        <title>Whole-Genome Sequence of Serratia symbiotica Strain CWBI-2.3T, a Free-Living Symbiont of the Black Bean Aphid Aphis fabae.</title>
        <authorList>
            <person name="Foray V."/>
            <person name="Grigorescu A.S."/>
            <person name="Sabri A."/>
            <person name="Haubruge E."/>
            <person name="Lognay G."/>
            <person name="Francis F."/>
            <person name="Fauconnier M.L."/>
            <person name="Hance T."/>
            <person name="Thonart P."/>
        </authorList>
    </citation>
    <scope>NUCLEOTIDE SEQUENCE [LARGE SCALE GENOMIC DNA]</scope>
    <source>
        <strain evidence="4">CWBI-2.3</strain>
    </source>
</reference>
<keyword evidence="1" id="KW-0805">Transcription regulation</keyword>
<name>A0A7D5SH10_9GAMM</name>
<organism evidence="4 5">
    <name type="scientific">Serratia symbiotica</name>
    <dbReference type="NCBI Taxonomy" id="138074"/>
    <lineage>
        <taxon>Bacteria</taxon>
        <taxon>Pseudomonadati</taxon>
        <taxon>Pseudomonadota</taxon>
        <taxon>Gammaproteobacteria</taxon>
        <taxon>Enterobacterales</taxon>
        <taxon>Yersiniaceae</taxon>
        <taxon>Serratia</taxon>
    </lineage>
</organism>
<dbReference type="InterPro" id="IPR011711">
    <property type="entry name" value="GntR_C"/>
</dbReference>
<evidence type="ECO:0000256" key="2">
    <source>
        <dbReference type="ARBA" id="ARBA00023125"/>
    </source>
</evidence>
<keyword evidence="3" id="KW-0804">Transcription</keyword>
<accession>A0A7D5SH10</accession>